<evidence type="ECO:0000256" key="1">
    <source>
        <dbReference type="ARBA" id="ARBA00022723"/>
    </source>
</evidence>
<organism evidence="6 7">
    <name type="scientific">Mycena sanguinolenta</name>
    <dbReference type="NCBI Taxonomy" id="230812"/>
    <lineage>
        <taxon>Eukaryota</taxon>
        <taxon>Fungi</taxon>
        <taxon>Dikarya</taxon>
        <taxon>Basidiomycota</taxon>
        <taxon>Agaricomycotina</taxon>
        <taxon>Agaricomycetes</taxon>
        <taxon>Agaricomycetidae</taxon>
        <taxon>Agaricales</taxon>
        <taxon>Marasmiineae</taxon>
        <taxon>Mycenaceae</taxon>
        <taxon>Mycena</taxon>
    </lineage>
</organism>
<dbReference type="Proteomes" id="UP000623467">
    <property type="component" value="Unassembled WGS sequence"/>
</dbReference>
<evidence type="ECO:0000256" key="4">
    <source>
        <dbReference type="PROSITE-ProRule" id="PRU00134"/>
    </source>
</evidence>
<accession>A0A8H6Z8M5</accession>
<dbReference type="InterPro" id="IPR002893">
    <property type="entry name" value="Znf_MYND"/>
</dbReference>
<keyword evidence="7" id="KW-1185">Reference proteome</keyword>
<dbReference type="GO" id="GO:0008270">
    <property type="term" value="F:zinc ion binding"/>
    <property type="evidence" value="ECO:0007669"/>
    <property type="project" value="UniProtKB-KW"/>
</dbReference>
<dbReference type="Gene3D" id="6.10.140.2220">
    <property type="match status" value="1"/>
</dbReference>
<dbReference type="AlphaFoldDB" id="A0A8H6Z8M5"/>
<dbReference type="SUPFAM" id="SSF144232">
    <property type="entry name" value="HIT/MYND zinc finger-like"/>
    <property type="match status" value="1"/>
</dbReference>
<proteinExistence type="predicted"/>
<evidence type="ECO:0000256" key="2">
    <source>
        <dbReference type="ARBA" id="ARBA00022771"/>
    </source>
</evidence>
<keyword evidence="3" id="KW-0862">Zinc</keyword>
<keyword evidence="2 4" id="KW-0863">Zinc-finger</keyword>
<evidence type="ECO:0000259" key="5">
    <source>
        <dbReference type="PROSITE" id="PS50865"/>
    </source>
</evidence>
<gene>
    <name evidence="6" type="ORF">MSAN_00317000</name>
</gene>
<dbReference type="Pfam" id="PF01753">
    <property type="entry name" value="zf-MYND"/>
    <property type="match status" value="1"/>
</dbReference>
<evidence type="ECO:0000313" key="7">
    <source>
        <dbReference type="Proteomes" id="UP000623467"/>
    </source>
</evidence>
<protein>
    <submittedName>
        <fullName evidence="6">MYND-type domain-containing protein</fullName>
    </submittedName>
</protein>
<sequence>MASYYTQPAAANYHTPPAHAMRQRGYRICDQCGAAETPSIKKFRLCGGCMTTQYCSTACQKIHWPSHKAICQHTADQVAAVKQPSAGYGGENIAKSLRKFTSAHSALLGWAGFQALQLKRIPANVRQNALLVELAPTANPESHRRFSIAATHIVPRTYICDPLVIADIQRREERCRQNGGIGTAVIIIQCGGISQVMPVEVDPPSKITWDTRDDWARVLHHFVESGRTDFAPISTTSRGRLRIHHLGPGPNVLILDWDFWHPISPPSRIAVPVLPVRPRRGTHPLAPYTMVHCRMESVPLARLPQCARSTSLPDGARSVWFASDHPSAVHCTPGVDFAVAILRSQGRFATWAAARWRWASSRPRLRWVGSWKTFAVALDRREQAERARAAWGCGRAGIVDKITGMRTALFVSGASSGFEKMTSEQPWRTWSYIRIQLVDAQTDTEAALQSRVEAGLEELGFCKPGWGRVQSKPGVYIVITRPKLVAPPAPPQTPPSTLSQIISQAISSTDAQVTASTFSLHPPGAAHILEPATLFGPSQRHIQIRRVSFPNRTADRTAVLRFPGLIYRFGVGIGSHSKAAREWIEKRAYWREPIGGWLGEAETPGKAEVLLCIMFWKSLEQEQHFLATQHISITRAPTEEEKARMPECKNFVIQTGEMSLCEEWETQLKGAGAETWEDEYVDFGTDVGDF</sequence>
<evidence type="ECO:0000256" key="3">
    <source>
        <dbReference type="ARBA" id="ARBA00022833"/>
    </source>
</evidence>
<dbReference type="PROSITE" id="PS01360">
    <property type="entry name" value="ZF_MYND_1"/>
    <property type="match status" value="1"/>
</dbReference>
<evidence type="ECO:0000313" key="6">
    <source>
        <dbReference type="EMBL" id="KAF7374333.1"/>
    </source>
</evidence>
<dbReference type="EMBL" id="JACAZH010000002">
    <property type="protein sequence ID" value="KAF7374333.1"/>
    <property type="molecule type" value="Genomic_DNA"/>
</dbReference>
<comment type="caution">
    <text evidence="6">The sequence shown here is derived from an EMBL/GenBank/DDBJ whole genome shotgun (WGS) entry which is preliminary data.</text>
</comment>
<name>A0A8H6Z8M5_9AGAR</name>
<reference evidence="6" key="1">
    <citation type="submission" date="2020-05" db="EMBL/GenBank/DDBJ databases">
        <title>Mycena genomes resolve the evolution of fungal bioluminescence.</title>
        <authorList>
            <person name="Tsai I.J."/>
        </authorList>
    </citation>
    <scope>NUCLEOTIDE SEQUENCE</scope>
    <source>
        <strain evidence="6">160909Yilan</strain>
    </source>
</reference>
<keyword evidence="1" id="KW-0479">Metal-binding</keyword>
<feature type="domain" description="MYND-type" evidence="5">
    <location>
        <begin position="29"/>
        <end position="71"/>
    </location>
</feature>
<dbReference type="PROSITE" id="PS50865">
    <property type="entry name" value="ZF_MYND_2"/>
    <property type="match status" value="1"/>
</dbReference>
<dbReference type="OrthoDB" id="432970at2759"/>